<dbReference type="RefSeq" id="WP_252815197.1">
    <property type="nucleotide sequence ID" value="NZ_JAMXQS010000001.1"/>
</dbReference>
<gene>
    <name evidence="2" type="ORF">NGM99_01075</name>
</gene>
<dbReference type="InterPro" id="IPR001387">
    <property type="entry name" value="Cro/C1-type_HTH"/>
</dbReference>
<feature type="domain" description="HTH cro/C1-type" evidence="1">
    <location>
        <begin position="30"/>
        <end position="74"/>
    </location>
</feature>
<protein>
    <submittedName>
        <fullName evidence="2">Helix-turn-helix transcriptional regulator</fullName>
    </submittedName>
</protein>
<accession>A0ABT1C303</accession>
<dbReference type="Proteomes" id="UP001205906">
    <property type="component" value="Unassembled WGS sequence"/>
</dbReference>
<dbReference type="Gene3D" id="1.10.260.40">
    <property type="entry name" value="lambda repressor-like DNA-binding domains"/>
    <property type="match status" value="1"/>
</dbReference>
<reference evidence="2 3" key="1">
    <citation type="submission" date="2022-06" db="EMBL/GenBank/DDBJ databases">
        <title>Mesorhizobium sp. strain RP14 Genome sequencing and assembly.</title>
        <authorList>
            <person name="Kim I."/>
        </authorList>
    </citation>
    <scope>NUCLEOTIDE SEQUENCE [LARGE SCALE GENOMIC DNA]</scope>
    <source>
        <strain evidence="3">RP14(2022)</strain>
    </source>
</reference>
<dbReference type="SUPFAM" id="SSF47413">
    <property type="entry name" value="lambda repressor-like DNA-binding domains"/>
    <property type="match status" value="1"/>
</dbReference>
<name>A0ABT1C303_9HYPH</name>
<evidence type="ECO:0000259" key="1">
    <source>
        <dbReference type="PROSITE" id="PS50943"/>
    </source>
</evidence>
<keyword evidence="3" id="KW-1185">Reference proteome</keyword>
<comment type="caution">
    <text evidence="2">The sequence shown here is derived from an EMBL/GenBank/DDBJ whole genome shotgun (WGS) entry which is preliminary data.</text>
</comment>
<evidence type="ECO:0000313" key="3">
    <source>
        <dbReference type="Proteomes" id="UP001205906"/>
    </source>
</evidence>
<dbReference type="Pfam" id="PF01381">
    <property type="entry name" value="HTH_3"/>
    <property type="match status" value="1"/>
</dbReference>
<dbReference type="PROSITE" id="PS50943">
    <property type="entry name" value="HTH_CROC1"/>
    <property type="match status" value="1"/>
</dbReference>
<sequence>MNKTRKPFSDTELVHFLEKCILQCSAVKNQSEIAREAGFKRPNMLSMIKTGESKLPIDRVPALAKALDCDPVRLLKLAFAQSNDKTTMETIDVIFGTLATANERVWLDAIRDASGITDPALTIRAKRLIRALFGAS</sequence>
<dbReference type="InterPro" id="IPR010982">
    <property type="entry name" value="Lambda_DNA-bd_dom_sf"/>
</dbReference>
<proteinExistence type="predicted"/>
<organism evidence="2 3">
    <name type="scientific">Mesorhizobium liriopis</name>
    <dbReference type="NCBI Taxonomy" id="2953882"/>
    <lineage>
        <taxon>Bacteria</taxon>
        <taxon>Pseudomonadati</taxon>
        <taxon>Pseudomonadota</taxon>
        <taxon>Alphaproteobacteria</taxon>
        <taxon>Hyphomicrobiales</taxon>
        <taxon>Phyllobacteriaceae</taxon>
        <taxon>Mesorhizobium</taxon>
    </lineage>
</organism>
<dbReference type="EMBL" id="JAMXQS010000001">
    <property type="protein sequence ID" value="MCO6048381.1"/>
    <property type="molecule type" value="Genomic_DNA"/>
</dbReference>
<evidence type="ECO:0000313" key="2">
    <source>
        <dbReference type="EMBL" id="MCO6048381.1"/>
    </source>
</evidence>